<accession>A0A937LFE3</accession>
<evidence type="ECO:0000256" key="1">
    <source>
        <dbReference type="SAM" id="Phobius"/>
    </source>
</evidence>
<reference evidence="2" key="1">
    <citation type="submission" date="2020-10" db="EMBL/GenBank/DDBJ databases">
        <title>Microbiome of the Black Sea water column analyzed by genome centric metagenomics.</title>
        <authorList>
            <person name="Cabello-Yeves P.J."/>
            <person name="Callieri C."/>
            <person name="Picazo A."/>
            <person name="Mehrshad M."/>
            <person name="Haro-Moreno J.M."/>
            <person name="Roda-Garcia J."/>
            <person name="Dzembekova N."/>
            <person name="Slabakova V."/>
            <person name="Slabakova N."/>
            <person name="Moncheva S."/>
            <person name="Rodriguez-Valera F."/>
        </authorList>
    </citation>
    <scope>NUCLEOTIDE SEQUENCE</scope>
    <source>
        <strain evidence="2">BS307-5m-G49</strain>
    </source>
</reference>
<feature type="transmembrane region" description="Helical" evidence="1">
    <location>
        <begin position="64"/>
        <end position="81"/>
    </location>
</feature>
<feature type="transmembrane region" description="Helical" evidence="1">
    <location>
        <begin position="88"/>
        <end position="108"/>
    </location>
</feature>
<evidence type="ECO:0000313" key="3">
    <source>
        <dbReference type="Proteomes" id="UP000744438"/>
    </source>
</evidence>
<name>A0A937LFE3_9GAMM</name>
<feature type="transmembrane region" description="Helical" evidence="1">
    <location>
        <begin position="128"/>
        <end position="159"/>
    </location>
</feature>
<gene>
    <name evidence="2" type="ORF">ISQ63_00860</name>
</gene>
<comment type="caution">
    <text evidence="2">The sequence shown here is derived from an EMBL/GenBank/DDBJ whole genome shotgun (WGS) entry which is preliminary data.</text>
</comment>
<sequence>MISTELFELTLALKIVLWVEAIVYLGLGIFEIFDDFFRKLPSWTKLNGKLNAYLFMEDKMQHKFHAIVCFFLGFIALNGLIEGAVTRFEIELLFIGLGLIMMLLWMIMPPGKVGIAMFLTKPETYLSIAMFSLFSDLIRVEILIICILFNVWGIAVFIFNTRKLIIPYTYKRFRGDVIEAGISKNKIKAWDKMSGYKEN</sequence>
<keyword evidence="1" id="KW-0812">Transmembrane</keyword>
<organism evidence="2 3">
    <name type="scientific">SAR86 cluster bacterium</name>
    <dbReference type="NCBI Taxonomy" id="2030880"/>
    <lineage>
        <taxon>Bacteria</taxon>
        <taxon>Pseudomonadati</taxon>
        <taxon>Pseudomonadota</taxon>
        <taxon>Gammaproteobacteria</taxon>
        <taxon>SAR86 cluster</taxon>
    </lineage>
</organism>
<dbReference type="Proteomes" id="UP000744438">
    <property type="component" value="Unassembled WGS sequence"/>
</dbReference>
<keyword evidence="1" id="KW-0472">Membrane</keyword>
<feature type="transmembrane region" description="Helical" evidence="1">
    <location>
        <begin position="12"/>
        <end position="33"/>
    </location>
</feature>
<keyword evidence="1" id="KW-1133">Transmembrane helix</keyword>
<dbReference type="AlphaFoldDB" id="A0A937LFE3"/>
<evidence type="ECO:0000313" key="2">
    <source>
        <dbReference type="EMBL" id="MBL6811413.1"/>
    </source>
</evidence>
<proteinExistence type="predicted"/>
<dbReference type="EMBL" id="JADHQC010000002">
    <property type="protein sequence ID" value="MBL6811413.1"/>
    <property type="molecule type" value="Genomic_DNA"/>
</dbReference>
<protein>
    <submittedName>
        <fullName evidence="2">Uncharacterized protein</fullName>
    </submittedName>
</protein>